<reference evidence="3" key="1">
    <citation type="submission" date="2023-07" db="EMBL/GenBank/DDBJ databases">
        <title>Whole genome shotgun sequence of Streptomyces achromogenes subsp. rubradiris NBRC 14000.</title>
        <authorList>
            <person name="Komaki H."/>
            <person name="Tamura T."/>
        </authorList>
    </citation>
    <scope>NUCLEOTIDE SEQUENCE [LARGE SCALE GENOMIC DNA]</scope>
    <source>
        <strain evidence="3">NBRC 14000</strain>
    </source>
</reference>
<evidence type="ECO:0000313" key="3">
    <source>
        <dbReference type="Proteomes" id="UP000646738"/>
    </source>
</evidence>
<name>A0ABQ3R8T1_STRRR</name>
<protein>
    <submittedName>
        <fullName evidence="2">Sugar kinase</fullName>
    </submittedName>
</protein>
<comment type="caution">
    <text evidence="2">The sequence shown here is derived from an EMBL/GenBank/DDBJ whole genome shotgun (WGS) entry which is preliminary data.</text>
</comment>
<dbReference type="SUPFAM" id="SSF46785">
    <property type="entry name" value="Winged helix' DNA-binding domain"/>
    <property type="match status" value="1"/>
</dbReference>
<keyword evidence="2" id="KW-0808">Transferase</keyword>
<accession>A0ABQ3R8T1</accession>
<dbReference type="InterPro" id="IPR043129">
    <property type="entry name" value="ATPase_NBD"/>
</dbReference>
<dbReference type="Proteomes" id="UP000646738">
    <property type="component" value="Unassembled WGS sequence"/>
</dbReference>
<dbReference type="EMBL" id="BNEA01000007">
    <property type="protein sequence ID" value="GHI52249.1"/>
    <property type="molecule type" value="Genomic_DNA"/>
</dbReference>
<dbReference type="Gene3D" id="1.10.10.10">
    <property type="entry name" value="Winged helix-like DNA-binding domain superfamily/Winged helix DNA-binding domain"/>
    <property type="match status" value="1"/>
</dbReference>
<dbReference type="PANTHER" id="PTHR18964:SF149">
    <property type="entry name" value="BIFUNCTIONAL UDP-N-ACETYLGLUCOSAMINE 2-EPIMERASE_N-ACETYLMANNOSAMINE KINASE"/>
    <property type="match status" value="1"/>
</dbReference>
<evidence type="ECO:0000256" key="1">
    <source>
        <dbReference type="ARBA" id="ARBA00006479"/>
    </source>
</evidence>
<proteinExistence type="inferred from homology"/>
<organism evidence="2 3">
    <name type="scientific">Streptomyces rubradiris</name>
    <name type="common">Streptomyces achromogenes subsp. rubradiris</name>
    <dbReference type="NCBI Taxonomy" id="285531"/>
    <lineage>
        <taxon>Bacteria</taxon>
        <taxon>Bacillati</taxon>
        <taxon>Actinomycetota</taxon>
        <taxon>Actinomycetes</taxon>
        <taxon>Kitasatosporales</taxon>
        <taxon>Streptomycetaceae</taxon>
        <taxon>Streptomyces</taxon>
    </lineage>
</organism>
<sequence>MTEHPRSGAPRDLRRANTAAALRAVLDEGPIPRADLAARLGLAQGTISRIVGPVVAAGVLRELPARSGGGGRPRVPLDLDPAARLTIGLHIGRQRTSAGLVDLRGTVQAWSTHERGPAAPADLLPGAAGLVRRLLAEAGGTPVLGIGAAAGGWVDPERGTVIDNEALGWRNVPLGTLLTQATGLPVRVDSGARAHATAEVWFGSARTAGCSVHLFTGNVIDAAVAIGRRVHVGARSAAGNVAHLPVTTPLDSSAPDDLRAACACGRRGVLQAVATDRAVLASAARQGLLPGGTEGTGDGLARLAALAEAGDEGADGLLRARARHIGGAVAHLVDLLDPDLVVLSGGVLAVAAHLSEVRRAAAARLGPSWDPAHVQPTALGPHSLAAASAALLLRAYYDDPLSFEDFG</sequence>
<gene>
    <name evidence="2" type="ORF">Srubr_20950</name>
</gene>
<dbReference type="Gene3D" id="3.30.420.40">
    <property type="match status" value="2"/>
</dbReference>
<keyword evidence="2" id="KW-0418">Kinase</keyword>
<keyword evidence="3" id="KW-1185">Reference proteome</keyword>
<dbReference type="InterPro" id="IPR036388">
    <property type="entry name" value="WH-like_DNA-bd_sf"/>
</dbReference>
<evidence type="ECO:0000313" key="2">
    <source>
        <dbReference type="EMBL" id="GHI52249.1"/>
    </source>
</evidence>
<comment type="similarity">
    <text evidence="1">Belongs to the ROK (NagC/XylR) family.</text>
</comment>
<dbReference type="InterPro" id="IPR000600">
    <property type="entry name" value="ROK"/>
</dbReference>
<dbReference type="Pfam" id="PF00480">
    <property type="entry name" value="ROK"/>
    <property type="match status" value="1"/>
</dbReference>
<dbReference type="PANTHER" id="PTHR18964">
    <property type="entry name" value="ROK (REPRESSOR, ORF, KINASE) FAMILY"/>
    <property type="match status" value="1"/>
</dbReference>
<dbReference type="RefSeq" id="WP_189999635.1">
    <property type="nucleotide sequence ID" value="NZ_BNCB01000031.1"/>
</dbReference>
<dbReference type="InterPro" id="IPR036390">
    <property type="entry name" value="WH_DNA-bd_sf"/>
</dbReference>
<dbReference type="SUPFAM" id="SSF53067">
    <property type="entry name" value="Actin-like ATPase domain"/>
    <property type="match status" value="1"/>
</dbReference>
<dbReference type="GO" id="GO:0016301">
    <property type="term" value="F:kinase activity"/>
    <property type="evidence" value="ECO:0007669"/>
    <property type="project" value="UniProtKB-KW"/>
</dbReference>